<dbReference type="Proteomes" id="UP000774326">
    <property type="component" value="Unassembled WGS sequence"/>
</dbReference>
<feature type="domain" description="FMP27 WPPW motif-containing RBG unit" evidence="6">
    <location>
        <begin position="1727"/>
        <end position="2195"/>
    </location>
</feature>
<dbReference type="InterPro" id="IPR019441">
    <property type="entry name" value="FMP27/BLTP2/Hobbit_GFWDK_RBG"/>
</dbReference>
<keyword evidence="1" id="KW-0175">Coiled coil</keyword>
<dbReference type="EMBL" id="JAEUBG010004994">
    <property type="protein sequence ID" value="KAH3679242.1"/>
    <property type="molecule type" value="Genomic_DNA"/>
</dbReference>
<dbReference type="InterPro" id="IPR019415">
    <property type="entry name" value="FMP27_SW_RBG"/>
</dbReference>
<evidence type="ECO:0000259" key="4">
    <source>
        <dbReference type="SMART" id="SM01214"/>
    </source>
</evidence>
<name>A0A9P8PX74_WICPI</name>
<dbReference type="Pfam" id="PF10344">
    <property type="entry name" value="Hobbit"/>
    <property type="match status" value="1"/>
</dbReference>
<dbReference type="InterPro" id="IPR019449">
    <property type="entry name" value="FMP27_WPPW_RBG"/>
</dbReference>
<evidence type="ECO:0000313" key="7">
    <source>
        <dbReference type="EMBL" id="KAH3679242.1"/>
    </source>
</evidence>
<evidence type="ECO:0000259" key="6">
    <source>
        <dbReference type="SMART" id="SM01216"/>
    </source>
</evidence>
<dbReference type="SMART" id="SM01216">
    <property type="entry name" value="Fmp27_WPPW"/>
    <property type="match status" value="1"/>
</dbReference>
<feature type="domain" description="FMP27 SW motif-containing RBG unit" evidence="5">
    <location>
        <begin position="1193"/>
        <end position="1296"/>
    </location>
</feature>
<keyword evidence="3" id="KW-0812">Transmembrane</keyword>
<feature type="domain" description="FMP27/BLTP2/Hobbit GFWDK motif-containing RBG unit" evidence="4">
    <location>
        <begin position="1314"/>
        <end position="1472"/>
    </location>
</feature>
<feature type="transmembrane region" description="Helical" evidence="3">
    <location>
        <begin position="22"/>
        <end position="48"/>
    </location>
</feature>
<proteinExistence type="predicted"/>
<feature type="coiled-coil region" evidence="1">
    <location>
        <begin position="1891"/>
        <end position="1918"/>
    </location>
</feature>
<accession>A0A9P8PX74</accession>
<dbReference type="PANTHER" id="PTHR15678">
    <property type="entry name" value="ANTIGEN MLAA-22-RELATED"/>
    <property type="match status" value="1"/>
</dbReference>
<evidence type="ECO:0008006" key="9">
    <source>
        <dbReference type="Google" id="ProtNLM"/>
    </source>
</evidence>
<keyword evidence="8" id="KW-1185">Reference proteome</keyword>
<evidence type="ECO:0000256" key="2">
    <source>
        <dbReference type="SAM" id="MobiDB-lite"/>
    </source>
</evidence>
<feature type="region of interest" description="Disordered" evidence="2">
    <location>
        <begin position="1100"/>
        <end position="1128"/>
    </location>
</feature>
<feature type="compositionally biased region" description="Polar residues" evidence="2">
    <location>
        <begin position="2586"/>
        <end position="2595"/>
    </location>
</feature>
<keyword evidence="3" id="KW-0472">Membrane</keyword>
<evidence type="ECO:0000259" key="5">
    <source>
        <dbReference type="SMART" id="SM01215"/>
    </source>
</evidence>
<reference evidence="7" key="1">
    <citation type="journal article" date="2021" name="Open Biol.">
        <title>Shared evolutionary footprints suggest mitochondrial oxidative damage underlies multiple complex I losses in fungi.</title>
        <authorList>
            <person name="Schikora-Tamarit M.A."/>
            <person name="Marcet-Houben M."/>
            <person name="Nosek J."/>
            <person name="Gabaldon T."/>
        </authorList>
    </citation>
    <scope>NUCLEOTIDE SEQUENCE</scope>
    <source>
        <strain evidence="7">CBS2887</strain>
    </source>
</reference>
<feature type="region of interest" description="Disordered" evidence="2">
    <location>
        <begin position="2573"/>
        <end position="2611"/>
    </location>
</feature>
<dbReference type="SMART" id="SM01214">
    <property type="entry name" value="Fmp27_GFWDK"/>
    <property type="match status" value="1"/>
</dbReference>
<keyword evidence="3" id="KW-1133">Transmembrane helix</keyword>
<dbReference type="InterPro" id="IPR045167">
    <property type="entry name" value="Hobbit"/>
</dbReference>
<reference evidence="7" key="2">
    <citation type="submission" date="2021-01" db="EMBL/GenBank/DDBJ databases">
        <authorList>
            <person name="Schikora-Tamarit M.A."/>
        </authorList>
    </citation>
    <scope>NUCLEOTIDE SEQUENCE</scope>
    <source>
        <strain evidence="7">CBS2887</strain>
    </source>
</reference>
<evidence type="ECO:0000256" key="1">
    <source>
        <dbReference type="SAM" id="Coils"/>
    </source>
</evidence>
<feature type="compositionally biased region" description="Low complexity" evidence="2">
    <location>
        <begin position="1100"/>
        <end position="1118"/>
    </location>
</feature>
<evidence type="ECO:0000256" key="3">
    <source>
        <dbReference type="SAM" id="Phobius"/>
    </source>
</evidence>
<evidence type="ECO:0000313" key="8">
    <source>
        <dbReference type="Proteomes" id="UP000774326"/>
    </source>
</evidence>
<gene>
    <name evidence="7" type="ORF">WICPIJ_008660</name>
</gene>
<organism evidence="7 8">
    <name type="scientific">Wickerhamomyces pijperi</name>
    <name type="common">Yeast</name>
    <name type="synonym">Pichia pijperi</name>
    <dbReference type="NCBI Taxonomy" id="599730"/>
    <lineage>
        <taxon>Eukaryota</taxon>
        <taxon>Fungi</taxon>
        <taxon>Dikarya</taxon>
        <taxon>Ascomycota</taxon>
        <taxon>Saccharomycotina</taxon>
        <taxon>Saccharomycetes</taxon>
        <taxon>Phaffomycetales</taxon>
        <taxon>Wickerhamomycetaceae</taxon>
        <taxon>Wickerhamomyces</taxon>
    </lineage>
</organism>
<dbReference type="OrthoDB" id="1562405at2759"/>
<dbReference type="PANTHER" id="PTHR15678:SF15">
    <property type="entry name" value="PROTEIN FMP27, MITOCHONDRIAL"/>
    <property type="match status" value="1"/>
</dbReference>
<protein>
    <recommendedName>
        <fullName evidence="9">FMP27 GFWDK domain-containing protein</fullName>
    </recommendedName>
</protein>
<sequence length="2804" mass="321194">MILLDTIPTIFNAVRYYLFNYFVFRVLLLMICASGVLHILLILFFGLSIKFVNPFRMEVLGIGFRNKDVIVKIQSVRFILSLIGMLTFTVLVDGIELTIRDKKDTGTSKEHHDSVLNERKAAELRQSILDINDRKLCIFPKNPLVKYVIKLYLLYLRFVTVKFLNVKVTHEKSGIELTTELSNNKVKLSTLENITKFELSVRAFQQGVNSVDLFQAFSIQVAGILDMSCGDLSKVQVSVDLIGANVPVYTLVKAISPLKERKQERKQEEADDDGVAEFTEYDYLIKMYNKMVFGTYFVKLIEKISVSMHNVSVSEIPLATKDLALCHKFEPKTFIEVNVGSVNLGCNRMHFDYPGYGLLYSYDDKPYHFVYNFTGISLSLNNRVTNSVKEVMNVPVMNFTGHSNLAFQNLETSKTFEYTNSKINVIGHMAEPIIDLSTDEIITTLQSAFDFLRYQHFVRSNPSYIKKQEHLAEMKKKNKSVREKMDMKFQKFWPVFSVKMGIENPTVMIKDNFDDKYSRILVLQHSMVSAEVTSRREVNGDVVQYFTEEKFDAHHASVKFRDTSTCLERSVVKVDHLHLRQRFDILPQKNLQSAVIVKEPKIDLSNIVILNGINFMFSQLEAKVTDVFHNFMHHTLEFDCYCTKSCTNPYTEQMKLRRQQELDAKSVVEIINGTIPDWIHKLKVTTNNFKCVVGSRSLFLPKEVMKSLDPQTKCDFIDGKLRKIELCSDEATVEFLDQSSAGADSDIIPSAVPSTIEEDEDIGLSDSTSEVSSEVSIWKFRFTIKKLVGRAITETTKEKDKLTDKIFLKVPKLTLDLRPSSNDEDKILLDCDADRMELVYSIITHFLIASSFHLLRNTIFEALWKKMSAAKKRKKEQEKKTPQTEDSTMATKPSMMKRIIASIELGLNINFLDLILVMPNKLKSRFEITNINVFGILNNPLILNSDFIRICVESQTTPGYWSRFATATEGATTIDIPKIIEKGPGSWIDFTHNVCHITMPNKLMMYQVFNNISLLVKTIKQLHYSLKHNTNEFILYPKVKRANKLPAMNLKSNRLILSLEDDPFEAELNMILQIGILEQRDRATKMKIFDRELSERLTTAKATSAKSQTFQSSSTTVSGADSKSGKKECKIPTPDFSLLSSKIKTINHTITDTFQVDKSANQAQSLSNIPTKAGESLKPHFQKAFDIQQDAQEKLYKLRESFSKSWIRRVQNFRAKAANETRESFEYLWGAAYHLERLDGFNKKVLEFSDNPLLFTLILEGVDLDIGQPSFGIENISDYIHDVGKGVPKTTQYSTLVPLMLDLKLSELRLHLRDYPLPMIHMPAITKNQPRGLPAVRIHGDLVIAEAMIQSKHEIREMFVRLSPGCGEFDEDNSYSIEIPKTLTPIKFFTSLNWDVNSELASRVTWGNSYQPCISQIMASLDNFTKPPIDPSVKTGFWDKIRLNFHARIRFNFNYNGDFHIVFKGSKNPYDITGGSSGFILGFKNNVVLTCNDKENTKEFITANSDEIIFSVPNHFAEPLLVWCRPTHQAVFLTDPTANYHRSTFGFYFGSHELADPAKVESMKRSYIQKHVISLRGGTQLNFSVLFERNRLDNPQKRTTESRPHYDIVLCNPKYVDDLDSYDAYRGFRSEYIHLEFQLVSTQNEAYNTIQLSPMALQFFFKWWKMFSNSLPIRQGKLFGPDRHSQKFSHYLSTLKYQAIIEPLFMTHIHHDGEIAVSDHQSVECVGLKGRASRLVLDLHQRKELVFDHNETLDITRKTMKNKFNLGMIEILDFDVRAIKALFKSSTPFQDFSNSRYNPEKVDFKTYDNDLNWLDLTDFNEIGIGSLHDFKAKVYAHALMKTPRFIYIKKNAYGDKYQVDAQTGERIDPFGNESYHDCLYHLSQSSIDTIVHSFNTRIEELELKVQQNKKELDSFAGKTLGLIDKQKIQQLRFDTDQIVNAIVFVKELSAAYSTKNACETVKDLDFEFVVGDAIEDTSFTNSFVIHNMLLKWNDNTRNIFYRYIYLIERLSNLNQFLLSKSLGEIDEAIEAQHYGKDHTNPLGLARTVTGASVNTAERVQTQFTVETEDSRASQRLKNFKDELHELGVNFFYKTHDDYRIKFVTPQIQLQSEENKNSSIVVAAPAIEMNIIGFDSNENEESDPDVFEKRFGITFSDASIFMFQKNEIFNTGKLFFSSTSYGSNSSWPPWLGVELCYDSHLIEDHVLLNKTTFVARYDKIVNTSFLGSQRNQANKLSVDLSQALFLCDSKQYYALYSIVLNLLIYNDTKIRAIKEREAKLLLKLDNKDLSNVKDRVVELQRAVKEADTLLDSMTSRRAILDDVEHTDMYLVNDAIFEATTELYLLMRVSLLGSVDTTREKVENYMEWNIRADDIKLHMLDESRHPFVDVILFNSHFKRMERSDRSDRNTITIDNIEILNLDQNSNLPVLFSALAIEKKATEKKKKIVREADKQPLVHVSWHMENPVAGIRLMKKFDVELLPLQISIEESTGAKLMEFAFPNASPLIANYDSDELIDDDLDHLESEDNDISEDDEEVESRNHRRFPESNVARTTGLTPIEEQAIEVSDDETANGHFHKFKFGKPNGHLKSNGSSKASSLIDGRLSHDDGPAHKRSFSLKALSRSGSFQGKNAKESQRNSAYNRSVNESEEKIQWAKITALDENAEDEGVDLMLERASTYISIVSFALRSSDISITFRGTGAKRLINVCDFVIHLPEITLFNRTCTLLDIVNELKKNVIKALLAHSGSLIGNKLSKRDTEKHLANISGYSSARIHTFRGDKFGKTISKFNANYIEEYKKKGKFEELD</sequence>
<dbReference type="SMART" id="SM01215">
    <property type="entry name" value="Fmp27_SW"/>
    <property type="match status" value="1"/>
</dbReference>
<comment type="caution">
    <text evidence="7">The sequence shown here is derived from an EMBL/GenBank/DDBJ whole genome shotgun (WGS) entry which is preliminary data.</text>
</comment>